<feature type="binding site" evidence="11">
    <location>
        <position position="222"/>
    </location>
    <ligand>
        <name>substrate</name>
    </ligand>
</feature>
<evidence type="ECO:0000256" key="5">
    <source>
        <dbReference type="ARBA" id="ARBA00022801"/>
    </source>
</evidence>
<dbReference type="InterPro" id="IPR032466">
    <property type="entry name" value="Metal_Hydrolase"/>
</dbReference>
<name>A0A9D1APP7_9FIRM</name>
<keyword evidence="5 9" id="KW-0378">Hydrolase</keyword>
<dbReference type="InterPro" id="IPR006680">
    <property type="entry name" value="Amidohydro-rel"/>
</dbReference>
<evidence type="ECO:0000256" key="2">
    <source>
        <dbReference type="ARBA" id="ARBA00011899"/>
    </source>
</evidence>
<evidence type="ECO:0000256" key="10">
    <source>
        <dbReference type="PIRSR" id="PIRSR038994-1"/>
    </source>
</evidence>
<feature type="binding site" evidence="11">
    <location>
        <position position="246"/>
    </location>
    <ligand>
        <name>substrate</name>
    </ligand>
</feature>
<comment type="caution">
    <text evidence="14">The sequence shown here is derived from an EMBL/GenBank/DDBJ whole genome shotgun (WGS) entry which is preliminary data.</text>
</comment>
<gene>
    <name evidence="14" type="primary">nagA</name>
    <name evidence="14" type="ORF">IAB89_06860</name>
</gene>
<dbReference type="PIRSF" id="PIRSF038994">
    <property type="entry name" value="NagA"/>
    <property type="match status" value="1"/>
</dbReference>
<sequence length="378" mass="40863">MILKNGRLVNEDFDLVQMDLRTEGDRIREIGASLTGEETLDCAGCIVTPGFVDVHIHGCVGADTCDGEEESIRKMARHLVTKGVTSFCPTTMTVSTEEIRAALRAARGCMERPQEGARVLGVNMEGPFISAKKKGAQKEEYVRNPDWELFRSLYEDCGGIVRLVDIAPECEGAQTFVERAKELCTVSIAHTEADFEQAKQSFAWGITHATHLYNAMSGLTHRAPGVVGAVMDTPTVRAELICDGFHINPAVLRITFRILGEDRTVVVSDSMRAAGQPDGDYDLGGQMVQVRGGHALLPDGTIAGSTTNLHEELKNLISFGIPFRQAVKSVTINPAREAGAADRVGSLAPGKLADAVVLDAATYDIRFVLMNGSVVYRA</sequence>
<keyword evidence="4 12" id="KW-0479">Metal-binding</keyword>
<keyword evidence="6 9" id="KW-0119">Carbohydrate metabolism</keyword>
<evidence type="ECO:0000313" key="14">
    <source>
        <dbReference type="EMBL" id="HIR47365.1"/>
    </source>
</evidence>
<dbReference type="GO" id="GO:0006046">
    <property type="term" value="P:N-acetylglucosamine catabolic process"/>
    <property type="evidence" value="ECO:0007669"/>
    <property type="project" value="TreeGrafter"/>
</dbReference>
<evidence type="ECO:0000256" key="9">
    <source>
        <dbReference type="PIRNR" id="PIRNR038994"/>
    </source>
</evidence>
<dbReference type="GO" id="GO:0008448">
    <property type="term" value="F:N-acetylglucosamine-6-phosphate deacetylase activity"/>
    <property type="evidence" value="ECO:0007669"/>
    <property type="project" value="UniProtKB-EC"/>
</dbReference>
<dbReference type="PANTHER" id="PTHR11113">
    <property type="entry name" value="N-ACETYLGLUCOSAMINE-6-PHOSPHATE DEACETYLASE"/>
    <property type="match status" value="1"/>
</dbReference>
<evidence type="ECO:0000256" key="4">
    <source>
        <dbReference type="ARBA" id="ARBA00022723"/>
    </source>
</evidence>
<feature type="binding site" evidence="11">
    <location>
        <position position="136"/>
    </location>
    <ligand>
        <name>substrate</name>
    </ligand>
</feature>
<dbReference type="FunFam" id="3.20.20.140:FF:000004">
    <property type="entry name" value="N-acetylglucosamine-6-phosphate deacetylase"/>
    <property type="match status" value="1"/>
</dbReference>
<feature type="active site" description="Proton donor/acceptor" evidence="10">
    <location>
        <position position="269"/>
    </location>
</feature>
<protein>
    <recommendedName>
        <fullName evidence="3">N-acetylglucosamine-6-phosphate deacetylase</fullName>
        <ecNumber evidence="2">3.5.1.25</ecNumber>
    </recommendedName>
</protein>
<dbReference type="SUPFAM" id="SSF51556">
    <property type="entry name" value="Metallo-dependent hydrolases"/>
    <property type="match status" value="1"/>
</dbReference>
<dbReference type="Gene3D" id="3.20.20.140">
    <property type="entry name" value="Metal-dependent hydrolases"/>
    <property type="match status" value="1"/>
</dbReference>
<feature type="binding site" evidence="11">
    <location>
        <begin position="302"/>
        <end position="304"/>
    </location>
    <ligand>
        <name>substrate</name>
    </ligand>
</feature>
<comment type="cofactor">
    <cofactor evidence="12">
        <name>a divalent metal cation</name>
        <dbReference type="ChEBI" id="CHEBI:60240"/>
    </cofactor>
    <text evidence="12">Binds 1 divalent metal cation per subunit.</text>
</comment>
<dbReference type="Pfam" id="PF01979">
    <property type="entry name" value="Amidohydro_1"/>
    <property type="match status" value="1"/>
</dbReference>
<dbReference type="GO" id="GO:0046872">
    <property type="term" value="F:metal ion binding"/>
    <property type="evidence" value="ECO:0007669"/>
    <property type="project" value="UniProtKB-KW"/>
</dbReference>
<comment type="pathway">
    <text evidence="8">Amino-sugar metabolism; N-acetylneuraminate degradation; D-fructose 6-phosphate from N-acetylneuraminate: step 4/5.</text>
</comment>
<comment type="similarity">
    <text evidence="1 9">Belongs to the metallo-dependent hydrolases superfamily. NagA family.</text>
</comment>
<evidence type="ECO:0000256" key="3">
    <source>
        <dbReference type="ARBA" id="ARBA00018029"/>
    </source>
</evidence>
<feature type="binding site" evidence="12">
    <location>
        <position position="190"/>
    </location>
    <ligand>
        <name>Zn(2+)</name>
        <dbReference type="ChEBI" id="CHEBI:29105"/>
    </ligand>
</feature>
<dbReference type="NCBIfam" id="TIGR00221">
    <property type="entry name" value="nagA"/>
    <property type="match status" value="1"/>
</dbReference>
<organism evidence="14 15">
    <name type="scientific">Candidatus Caccousia avicola</name>
    <dbReference type="NCBI Taxonomy" id="2840721"/>
    <lineage>
        <taxon>Bacteria</taxon>
        <taxon>Bacillati</taxon>
        <taxon>Bacillota</taxon>
        <taxon>Clostridia</taxon>
        <taxon>Eubacteriales</taxon>
        <taxon>Oscillospiraceae</taxon>
        <taxon>Oscillospiraceae incertae sedis</taxon>
        <taxon>Candidatus Caccousia</taxon>
    </lineage>
</organism>
<feature type="domain" description="Amidohydrolase-related" evidence="13">
    <location>
        <begin position="46"/>
        <end position="360"/>
    </location>
</feature>
<feature type="binding site" evidence="12">
    <location>
        <position position="211"/>
    </location>
    <ligand>
        <name>Zn(2+)</name>
        <dbReference type="ChEBI" id="CHEBI:29105"/>
    </ligand>
</feature>
<evidence type="ECO:0000256" key="8">
    <source>
        <dbReference type="ARBA" id="ARBA00060590"/>
    </source>
</evidence>
<proteinExistence type="inferred from homology"/>
<evidence type="ECO:0000256" key="12">
    <source>
        <dbReference type="PIRSR" id="PIRSR038994-3"/>
    </source>
</evidence>
<comment type="catalytic activity">
    <reaction evidence="7">
        <text>N-acetyl-D-glucosamine 6-phosphate + H2O = D-glucosamine 6-phosphate + acetate</text>
        <dbReference type="Rhea" id="RHEA:22936"/>
        <dbReference type="ChEBI" id="CHEBI:15377"/>
        <dbReference type="ChEBI" id="CHEBI:30089"/>
        <dbReference type="ChEBI" id="CHEBI:57513"/>
        <dbReference type="ChEBI" id="CHEBI:58725"/>
        <dbReference type="EC" id="3.5.1.25"/>
    </reaction>
</comment>
<feature type="binding site" evidence="12">
    <location>
        <position position="125"/>
    </location>
    <ligand>
        <name>Zn(2+)</name>
        <dbReference type="ChEBI" id="CHEBI:29105"/>
    </ligand>
</feature>
<dbReference type="EMBL" id="DVGZ01000073">
    <property type="protein sequence ID" value="HIR47365.1"/>
    <property type="molecule type" value="Genomic_DNA"/>
</dbReference>
<evidence type="ECO:0000256" key="7">
    <source>
        <dbReference type="ARBA" id="ARBA00047647"/>
    </source>
</evidence>
<dbReference type="Proteomes" id="UP000824242">
    <property type="component" value="Unassembled WGS sequence"/>
</dbReference>
<reference evidence="14" key="1">
    <citation type="submission" date="2020-10" db="EMBL/GenBank/DDBJ databases">
        <authorList>
            <person name="Gilroy R."/>
        </authorList>
    </citation>
    <scope>NUCLEOTIDE SEQUENCE</scope>
    <source>
        <strain evidence="14">ChiSxjej1B13-7958</strain>
    </source>
</reference>
<feature type="binding site" evidence="11">
    <location>
        <begin position="214"/>
        <end position="215"/>
    </location>
    <ligand>
        <name>substrate</name>
    </ligand>
</feature>
<dbReference type="CDD" id="cd00854">
    <property type="entry name" value="NagA"/>
    <property type="match status" value="1"/>
</dbReference>
<accession>A0A9D1APP7</accession>
<dbReference type="InterPro" id="IPR003764">
    <property type="entry name" value="GlcNAc_6-P_deAcase"/>
</dbReference>
<dbReference type="SUPFAM" id="SSF51338">
    <property type="entry name" value="Composite domain of metallo-dependent hydrolases"/>
    <property type="match status" value="1"/>
</dbReference>
<dbReference type="PANTHER" id="PTHR11113:SF14">
    <property type="entry name" value="N-ACETYLGLUCOSAMINE-6-PHOSPHATE DEACETYLASE"/>
    <property type="match status" value="1"/>
</dbReference>
<dbReference type="EC" id="3.5.1.25" evidence="2"/>
<reference evidence="14" key="2">
    <citation type="journal article" date="2021" name="PeerJ">
        <title>Extensive microbial diversity within the chicken gut microbiome revealed by metagenomics and culture.</title>
        <authorList>
            <person name="Gilroy R."/>
            <person name="Ravi A."/>
            <person name="Getino M."/>
            <person name="Pursley I."/>
            <person name="Horton D.L."/>
            <person name="Alikhan N.F."/>
            <person name="Baker D."/>
            <person name="Gharbi K."/>
            <person name="Hall N."/>
            <person name="Watson M."/>
            <person name="Adriaenssens E.M."/>
            <person name="Foster-Nyarko E."/>
            <person name="Jarju S."/>
            <person name="Secka A."/>
            <person name="Antonio M."/>
            <person name="Oren A."/>
            <person name="Chaudhuri R.R."/>
            <person name="La Ragione R."/>
            <person name="Hildebrand F."/>
            <person name="Pallen M.J."/>
        </authorList>
    </citation>
    <scope>NUCLEOTIDE SEQUENCE</scope>
    <source>
        <strain evidence="14">ChiSxjej1B13-7958</strain>
    </source>
</reference>
<dbReference type="AlphaFoldDB" id="A0A9D1APP7"/>
<evidence type="ECO:0000259" key="13">
    <source>
        <dbReference type="Pfam" id="PF01979"/>
    </source>
</evidence>
<evidence type="ECO:0000313" key="15">
    <source>
        <dbReference type="Proteomes" id="UP000824242"/>
    </source>
</evidence>
<evidence type="ECO:0000256" key="6">
    <source>
        <dbReference type="ARBA" id="ARBA00023277"/>
    </source>
</evidence>
<dbReference type="Gene3D" id="2.30.40.10">
    <property type="entry name" value="Urease, subunit C, domain 1"/>
    <property type="match status" value="1"/>
</dbReference>
<evidence type="ECO:0000256" key="11">
    <source>
        <dbReference type="PIRSR" id="PIRSR038994-2"/>
    </source>
</evidence>
<evidence type="ECO:0000256" key="1">
    <source>
        <dbReference type="ARBA" id="ARBA00010716"/>
    </source>
</evidence>
<dbReference type="InterPro" id="IPR011059">
    <property type="entry name" value="Metal-dep_hydrolase_composite"/>
</dbReference>